<dbReference type="InterPro" id="IPR029487">
    <property type="entry name" value="NEL_dom"/>
</dbReference>
<keyword evidence="6" id="KW-0808">Transferase</keyword>
<organism evidence="8 9">
    <name type="scientific">Pseudomonas ulcerans</name>
    <dbReference type="NCBI Taxonomy" id="3115852"/>
    <lineage>
        <taxon>Bacteria</taxon>
        <taxon>Pseudomonadati</taxon>
        <taxon>Pseudomonadota</taxon>
        <taxon>Gammaproteobacteria</taxon>
        <taxon>Pseudomonadales</taxon>
        <taxon>Pseudomonadaceae</taxon>
        <taxon>Pseudomonas</taxon>
    </lineage>
</organism>
<comment type="similarity">
    <text evidence="6">Belongs to the LRR-containing bacterial E3 ligase family.</text>
</comment>
<keyword evidence="6" id="KW-0964">Secreted</keyword>
<dbReference type="InterPro" id="IPR050216">
    <property type="entry name" value="LRR_domain-containing"/>
</dbReference>
<evidence type="ECO:0000256" key="1">
    <source>
        <dbReference type="ARBA" id="ARBA00000900"/>
    </source>
</evidence>
<dbReference type="PROSITE" id="PS52053">
    <property type="entry name" value="NEL"/>
    <property type="match status" value="1"/>
</dbReference>
<keyword evidence="3" id="KW-0433">Leucine-rich repeat</keyword>
<evidence type="ECO:0000256" key="2">
    <source>
        <dbReference type="ARBA" id="ARBA00012483"/>
    </source>
</evidence>
<gene>
    <name evidence="8" type="ORF">V0R50_14405</name>
</gene>
<keyword evidence="6" id="KW-0833">Ubl conjugation pathway</keyword>
<protein>
    <recommendedName>
        <fullName evidence="2">RING-type E3 ubiquitin transferase</fullName>
        <ecNumber evidence="2">2.3.2.27</ecNumber>
    </recommendedName>
</protein>
<comment type="catalytic activity">
    <reaction evidence="1">
        <text>S-ubiquitinyl-[E2 ubiquitin-conjugating enzyme]-L-cysteine + [acceptor protein]-L-lysine = [E2 ubiquitin-conjugating enzyme]-L-cysteine + N(6)-ubiquitinyl-[acceptor protein]-L-lysine.</text>
        <dbReference type="EC" id="2.3.2.27"/>
    </reaction>
</comment>
<keyword evidence="6" id="KW-1035">Host cytoplasm</keyword>
<sequence length="1481" mass="163101">MTESANDRVALDRFIASNAPDWLKDASLEELDALRDSLAEHHRYQGRIGELLARLQAPDDFALPRLGEALASLGCDPQAQGALWREVRLRVEFSPFRVTDVDLPVFRRYAVDSDLLPRLLQNFTAEQASASYYYPGSGVVETGKLLACAPAQVAALCRELDLGGHYQTHLDEVLTPADANASQRILDLFADDRRATLVTQARCGYLKGDIDAAALHWIIAFVAGNPGPLRCCTLQVLGFDVPGALLLEIPAQAPALAGQLLLHLPGDPLKPLRQFASWGMLNDELATDLRYERHVAFFTRQLDRDDRLSFLEKLRACLGESRPQLQAQGLTVEGDPFARLARRQIERIKADAAALLVPTATIDQAVHRQRVQALESAGLTVASILASFIPGVGELMLVGLVKDLLSEVYEGVVDWSHGQREETLGHLMGVVGNVALGALIAAGSTAALRALRRSTFVDGLLPVSRGDGTARLGSPVLSRFQLPLSLPAPAVEDGLSQMQGRHWWRSGTQLFEVRQDSTSDRWRLVHPSRPEAWTPELLGNDDGAWWHVGEHPLEWQGTAYLLRRLGSRSAGLSTSACEQVALICGYDEARLRGLLVERRAMPVALVRVLADFRLQARIGRFFAQLAEGVAAQQLDQDLLGMVRHLAPPAPGVVDEALAWQADVHALGIALFERSARTSLTTLDAGGLRLQRAFPGLPEPFVEALCEAAEVSERSDGRIPLALQEQARDTLREVRVLEALEGLYLDARCAGDTVRMVFSLFRQSPRWPQGLSFELREGTFDGPVLERLLPLAQVCEIRVLVGSRGCFAAFDGQGGALGGASVSLFQALVDGLGAAHCASLGVAGDEPATLLRTLLREAAGADRERLPGLLGMSVGPRFFRAPQRFVDGRLGYPLSGRGTGVRTLTGMVRSLYPGFNDLEASVWLDELHQRHGDPMAELLRLQDSLRTLERILARWQQETTVSARPARRRVADEIRRCWCRQTPPVCDVDGRVIGYRLRLGRTFVGDLPELPESVDFAHVVDLVLSGSGQWRRVDGFLRRFPGLRWLDLGQNGCSEIPAALGNMSQLQELYLDGNDIHLSLAGQATLSTLTRLEVLNLDRSPLGRVPDVSRLPRLRRLSLRGTGIRSLPEGLIGRPFLELADLRGNQLTLLPEAFFDAPARIRSATVLFGNPLRREVRERLWQAGEADGLAAAAQESDGVREQWLAGMQDGLLRERDEQWQSLRGEPGSQAFFSLLGNLLDTAEYRLAPAHLQERVWQMVGAAVESSVLRESLFELASAPTTCVDSVSSAFSVLDVRLQVSLARTRVPDGDQGAALLAFARRLFRLDRLEQHARQIITQRQLAGQVVDEVEVSLAFRVRLADQLALPGQPRYMQFGDIAAVSDDDLQAAKQAVDTAEASPALAEFIARQDFWLDYLRGQHAVDFRRVEAQFWDRLERLCEQQAQLTEGDYLQRMNQLGAARETALHEQARSLTETALATLQDP</sequence>
<keyword evidence="9" id="KW-1185">Reference proteome</keyword>
<evidence type="ECO:0000256" key="4">
    <source>
        <dbReference type="ARBA" id="ARBA00022737"/>
    </source>
</evidence>
<keyword evidence="5" id="KW-0843">Virulence</keyword>
<dbReference type="PANTHER" id="PTHR48051:SF1">
    <property type="entry name" value="RAS SUPPRESSOR PROTEIN 1"/>
    <property type="match status" value="1"/>
</dbReference>
<dbReference type="RefSeq" id="WP_330075192.1">
    <property type="nucleotide sequence ID" value="NZ_JAZDQJ010000014.1"/>
</dbReference>
<evidence type="ECO:0000256" key="5">
    <source>
        <dbReference type="ARBA" id="ARBA00023026"/>
    </source>
</evidence>
<comment type="PTM">
    <text evidence="6">Ubiquitinated in the presence of host E1 ubiquitin-activating enzyme, E2 ubiquitin-conjugating enzyme and ubiquitin.</text>
</comment>
<keyword evidence="6" id="KW-0832">Ubl conjugation</keyword>
<evidence type="ECO:0000259" key="7">
    <source>
        <dbReference type="PROSITE" id="PS52053"/>
    </source>
</evidence>
<reference evidence="8 9" key="1">
    <citation type="submission" date="2024-01" db="EMBL/GenBank/DDBJ databases">
        <title>Unpublished Manusciprt.</title>
        <authorList>
            <person name="Duman M."/>
            <person name="Valdes E.G."/>
            <person name="Ajmi N."/>
            <person name="Altun S."/>
            <person name="Saticioglu I.B."/>
        </authorList>
    </citation>
    <scope>NUCLEOTIDE SEQUENCE [LARGE SCALE GENOMIC DNA]</scope>
    <source>
        <strain evidence="8 9">148P</strain>
    </source>
</reference>
<evidence type="ECO:0000313" key="9">
    <source>
        <dbReference type="Proteomes" id="UP001335100"/>
    </source>
</evidence>
<accession>A0ABU7HSB1</accession>
<comment type="caution">
    <text evidence="8">The sequence shown here is derived from an EMBL/GenBank/DDBJ whole genome shotgun (WGS) entry which is preliminary data.</text>
</comment>
<dbReference type="Pfam" id="PF14496">
    <property type="entry name" value="NEL"/>
    <property type="match status" value="1"/>
</dbReference>
<dbReference type="InterPro" id="IPR032675">
    <property type="entry name" value="LRR_dom_sf"/>
</dbReference>
<name>A0ABU7HSB1_9PSED</name>
<feature type="active site" description="Glycyl thioester intermediate" evidence="6">
    <location>
        <position position="1281"/>
    </location>
</feature>
<dbReference type="EC" id="2.3.2.27" evidence="2"/>
<dbReference type="PANTHER" id="PTHR48051">
    <property type="match status" value="1"/>
</dbReference>
<dbReference type="Proteomes" id="UP001335100">
    <property type="component" value="Unassembled WGS sequence"/>
</dbReference>
<dbReference type="Pfam" id="PF20178">
    <property type="entry name" value="ToxA_N"/>
    <property type="match status" value="1"/>
</dbReference>
<dbReference type="SUPFAM" id="SSF52058">
    <property type="entry name" value="L domain-like"/>
    <property type="match status" value="1"/>
</dbReference>
<evidence type="ECO:0000256" key="6">
    <source>
        <dbReference type="PROSITE-ProRule" id="PRU01398"/>
    </source>
</evidence>
<keyword evidence="4" id="KW-0677">Repeat</keyword>
<evidence type="ECO:0000313" key="8">
    <source>
        <dbReference type="EMBL" id="MEE1934419.1"/>
    </source>
</evidence>
<proteinExistence type="inferred from homology"/>
<dbReference type="Gene3D" id="1.20.58.360">
    <property type="entry name" value="Shigella T3SS effector IpaH defines"/>
    <property type="match status" value="1"/>
</dbReference>
<feature type="domain" description="NEL" evidence="7">
    <location>
        <begin position="1194"/>
        <end position="1481"/>
    </location>
</feature>
<dbReference type="Gene3D" id="3.80.10.10">
    <property type="entry name" value="Ribonuclease Inhibitor"/>
    <property type="match status" value="1"/>
</dbReference>
<dbReference type="EMBL" id="JAZDQJ010000014">
    <property type="protein sequence ID" value="MEE1934419.1"/>
    <property type="molecule type" value="Genomic_DNA"/>
</dbReference>
<evidence type="ECO:0000256" key="3">
    <source>
        <dbReference type="ARBA" id="ARBA00022614"/>
    </source>
</evidence>
<dbReference type="InterPro" id="IPR046673">
    <property type="entry name" value="ToxA_N"/>
</dbReference>